<accession>F0X0M8</accession>
<name>F0X0M8_9STRA</name>
<evidence type="ECO:0000313" key="2">
    <source>
        <dbReference type="EMBL" id="CCA27321.1"/>
    </source>
</evidence>
<gene>
    <name evidence="2" type="primary">AlNc14C507G11974</name>
    <name evidence="2" type="ORF">ALNC14_134650</name>
</gene>
<sequence>MDIGNVQIPSRDECRRRNLCFKCGNPNQRSAQCNHRRTHNDRGKNHSGRNNQQHVNRQHINNLDSREDEQKRIIYDRVTINAVEAQKKTKVEHSGLESSSSGSEKPSQSRLSVRDGVIGDKSVKILIDSGASTNLIKPGLASKVLSVQKVQARRFGGNEHRVSPQREWRIPFVWKVWSSQRCTLRNEAYRIHMT</sequence>
<proteinExistence type="predicted"/>
<feature type="region of interest" description="Disordered" evidence="1">
    <location>
        <begin position="86"/>
        <end position="114"/>
    </location>
</feature>
<evidence type="ECO:0000256" key="1">
    <source>
        <dbReference type="SAM" id="MobiDB-lite"/>
    </source>
</evidence>
<dbReference type="GO" id="GO:0006508">
    <property type="term" value="P:proteolysis"/>
    <property type="evidence" value="ECO:0007669"/>
    <property type="project" value="InterPro"/>
</dbReference>
<organism evidence="2">
    <name type="scientific">Albugo laibachii Nc14</name>
    <dbReference type="NCBI Taxonomy" id="890382"/>
    <lineage>
        <taxon>Eukaryota</taxon>
        <taxon>Sar</taxon>
        <taxon>Stramenopiles</taxon>
        <taxon>Oomycota</taxon>
        <taxon>Peronosporomycetes</taxon>
        <taxon>Albuginales</taxon>
        <taxon>Albuginaceae</taxon>
        <taxon>Albugo</taxon>
    </lineage>
</organism>
<feature type="compositionally biased region" description="Low complexity" evidence="1">
    <location>
        <begin position="96"/>
        <end position="109"/>
    </location>
</feature>
<dbReference type="EMBL" id="FR824543">
    <property type="protein sequence ID" value="CCA27321.1"/>
    <property type="molecule type" value="Genomic_DNA"/>
</dbReference>
<reference evidence="2" key="1">
    <citation type="journal article" date="2011" name="PLoS Biol.">
        <title>Gene gain and loss during evolution of obligate parasitism in the white rust pathogen of Arabidopsis thaliana.</title>
        <authorList>
            <person name="Kemen E."/>
            <person name="Gardiner A."/>
            <person name="Schultz-Larsen T."/>
            <person name="Kemen A.C."/>
            <person name="Balmuth A.L."/>
            <person name="Robert-Seilaniantz A."/>
            <person name="Bailey K."/>
            <person name="Holub E."/>
            <person name="Studholme D.J."/>
            <person name="Maclean D."/>
            <person name="Jones J.D."/>
        </authorList>
    </citation>
    <scope>NUCLEOTIDE SEQUENCE</scope>
</reference>
<feature type="compositionally biased region" description="Polar residues" evidence="1">
    <location>
        <begin position="48"/>
        <end position="63"/>
    </location>
</feature>
<dbReference type="AlphaFoldDB" id="F0X0M8"/>
<reference evidence="2" key="2">
    <citation type="submission" date="2011-02" db="EMBL/GenBank/DDBJ databases">
        <authorList>
            <person name="MacLean D."/>
        </authorList>
    </citation>
    <scope>NUCLEOTIDE SEQUENCE</scope>
</reference>
<feature type="region of interest" description="Disordered" evidence="1">
    <location>
        <begin position="25"/>
        <end position="68"/>
    </location>
</feature>
<protein>
    <submittedName>
        <fullName evidence="2">Uncharacterized protein AlNc14C507G11974</fullName>
    </submittedName>
</protein>
<dbReference type="PROSITE" id="PS00141">
    <property type="entry name" value="ASP_PROTEASE"/>
    <property type="match status" value="1"/>
</dbReference>
<dbReference type="InterPro" id="IPR001969">
    <property type="entry name" value="Aspartic_peptidase_AS"/>
</dbReference>
<feature type="compositionally biased region" description="Basic and acidic residues" evidence="1">
    <location>
        <begin position="86"/>
        <end position="95"/>
    </location>
</feature>
<dbReference type="HOGENOM" id="CLU_098456_0_0_1"/>
<dbReference type="GO" id="GO:0004190">
    <property type="term" value="F:aspartic-type endopeptidase activity"/>
    <property type="evidence" value="ECO:0007669"/>
    <property type="project" value="InterPro"/>
</dbReference>